<feature type="domain" description="Signal transduction histidine kinase subgroup 3 dimerisation and phosphoacceptor" evidence="12">
    <location>
        <begin position="179"/>
        <end position="243"/>
    </location>
</feature>
<evidence type="ECO:0000259" key="11">
    <source>
        <dbReference type="Pfam" id="PF02518"/>
    </source>
</evidence>
<evidence type="ECO:0000256" key="6">
    <source>
        <dbReference type="ARBA" id="ARBA00022777"/>
    </source>
</evidence>
<reference evidence="13 14" key="1">
    <citation type="submission" date="2020-07" db="EMBL/GenBank/DDBJ databases">
        <title>Sequencing the genomes of 1000 actinobacteria strains.</title>
        <authorList>
            <person name="Klenk H.-P."/>
        </authorList>
    </citation>
    <scope>NUCLEOTIDE SEQUENCE [LARGE SCALE GENOMIC DNA]</scope>
    <source>
        <strain evidence="13 14">DSM 45763</strain>
    </source>
</reference>
<dbReference type="PANTHER" id="PTHR24421">
    <property type="entry name" value="NITRATE/NITRITE SENSOR PROTEIN NARX-RELATED"/>
    <property type="match status" value="1"/>
</dbReference>
<dbReference type="EMBL" id="JACCCO010000001">
    <property type="protein sequence ID" value="NYF39322.1"/>
    <property type="molecule type" value="Genomic_DNA"/>
</dbReference>
<comment type="caution">
    <text evidence="13">The sequence shown here is derived from an EMBL/GenBank/DDBJ whole genome shotgun (WGS) entry which is preliminary data.</text>
</comment>
<protein>
    <recommendedName>
        <fullName evidence="2">histidine kinase</fullName>
        <ecNumber evidence="2">2.7.13.3</ecNumber>
    </recommendedName>
</protein>
<dbReference type="EC" id="2.7.13.3" evidence="2"/>
<dbReference type="Proteomes" id="UP000576393">
    <property type="component" value="Unassembled WGS sequence"/>
</dbReference>
<dbReference type="InterPro" id="IPR050482">
    <property type="entry name" value="Sensor_HK_TwoCompSys"/>
</dbReference>
<keyword evidence="7" id="KW-0067">ATP-binding</keyword>
<dbReference type="GO" id="GO:0000155">
    <property type="term" value="F:phosphorelay sensor kinase activity"/>
    <property type="evidence" value="ECO:0007669"/>
    <property type="project" value="InterPro"/>
</dbReference>
<comment type="catalytic activity">
    <reaction evidence="1">
        <text>ATP + protein L-histidine = ADP + protein N-phospho-L-histidine.</text>
        <dbReference type="EC" id="2.7.13.3"/>
    </reaction>
</comment>
<feature type="transmembrane region" description="Helical" evidence="10">
    <location>
        <begin position="126"/>
        <end position="143"/>
    </location>
</feature>
<dbReference type="GO" id="GO:0005524">
    <property type="term" value="F:ATP binding"/>
    <property type="evidence" value="ECO:0007669"/>
    <property type="project" value="UniProtKB-KW"/>
</dbReference>
<gene>
    <name evidence="13" type="ORF">HDA43_001481</name>
</gene>
<keyword evidence="3" id="KW-0597">Phosphoprotein</keyword>
<keyword evidence="10" id="KW-0472">Membrane</keyword>
<evidence type="ECO:0000256" key="4">
    <source>
        <dbReference type="ARBA" id="ARBA00022679"/>
    </source>
</evidence>
<keyword evidence="4" id="KW-0808">Transferase</keyword>
<name>A0A852UQG5_9ACTN</name>
<feature type="transmembrane region" description="Helical" evidence="10">
    <location>
        <begin position="65"/>
        <end position="90"/>
    </location>
</feature>
<evidence type="ECO:0000256" key="10">
    <source>
        <dbReference type="SAM" id="Phobius"/>
    </source>
</evidence>
<sequence length="542" mass="55963">MRRKATAARDLLLWAVLCLPLLWGGRSVLLADRYTPWEIAAGAAAIGAAVALGRSRPLPAMLVTAALWLAAAGTGKAVGCFPALAVMSYLAGLRVPRVRPALIALGAGTAAAVLAVPVLSRDTGDWFVTVAGIALFGVVPWLAGHARHQHLELVRAGWERAERLEREQRAVAEQVRLRERARIAGDMHDLLGHELSLVALRIGALEVAPDLAERHREIAGQARSAVTAAAGRLREIVEVLRDDTAPDPVRHGVADLVERARAAGMDVELHGPGEDGLAPMAGQAVRRVVQEGLTNAAKHAAGAPVTVRLDRTADETVVTVVTGLGGPPPRAAGTRAAGAGPADPGRPGNGAGAATGAADPGGAGPGGGYGLVGLAERVRLCGGSLHAGERAGGFELTARLPRVPGPVRDVPVPSADHLRRARRRVRRTRAVALTAALLTVIGTAAAVVGYTAYDAAASVLSPAGFGRLRTGMEQAAVEALLPARTRIDGPAVGEPPVPAGARCRYYGTHADPFGARGGELYRLCFAGGRLVGKDFLPVGRVP</sequence>
<organism evidence="13 14">
    <name type="scientific">Streptosporangium sandarakinum</name>
    <dbReference type="NCBI Taxonomy" id="1260955"/>
    <lineage>
        <taxon>Bacteria</taxon>
        <taxon>Bacillati</taxon>
        <taxon>Actinomycetota</taxon>
        <taxon>Actinomycetes</taxon>
        <taxon>Streptosporangiales</taxon>
        <taxon>Streptosporangiaceae</taxon>
        <taxon>Streptosporangium</taxon>
    </lineage>
</organism>
<dbReference type="SUPFAM" id="SSF55874">
    <property type="entry name" value="ATPase domain of HSP90 chaperone/DNA topoisomerase II/histidine kinase"/>
    <property type="match status" value="1"/>
</dbReference>
<dbReference type="Pfam" id="PF07730">
    <property type="entry name" value="HisKA_3"/>
    <property type="match status" value="1"/>
</dbReference>
<feature type="compositionally biased region" description="Low complexity" evidence="9">
    <location>
        <begin position="331"/>
        <end position="346"/>
    </location>
</feature>
<feature type="compositionally biased region" description="Gly residues" evidence="9">
    <location>
        <begin position="347"/>
        <end position="359"/>
    </location>
</feature>
<keyword evidence="5" id="KW-0547">Nucleotide-binding</keyword>
<feature type="transmembrane region" description="Helical" evidence="10">
    <location>
        <begin position="430"/>
        <end position="453"/>
    </location>
</feature>
<evidence type="ECO:0000313" key="13">
    <source>
        <dbReference type="EMBL" id="NYF39322.1"/>
    </source>
</evidence>
<dbReference type="Gene3D" id="1.20.5.1930">
    <property type="match status" value="1"/>
</dbReference>
<dbReference type="AlphaFoldDB" id="A0A852UQG5"/>
<dbReference type="GO" id="GO:0016020">
    <property type="term" value="C:membrane"/>
    <property type="evidence" value="ECO:0007669"/>
    <property type="project" value="InterPro"/>
</dbReference>
<feature type="transmembrane region" description="Helical" evidence="10">
    <location>
        <begin position="102"/>
        <end position="120"/>
    </location>
</feature>
<feature type="domain" description="Histidine kinase/HSP90-like ATPase" evidence="11">
    <location>
        <begin position="284"/>
        <end position="402"/>
    </location>
</feature>
<evidence type="ECO:0000256" key="2">
    <source>
        <dbReference type="ARBA" id="ARBA00012438"/>
    </source>
</evidence>
<dbReference type="Pfam" id="PF02518">
    <property type="entry name" value="HATPase_c"/>
    <property type="match status" value="1"/>
</dbReference>
<proteinExistence type="predicted"/>
<dbReference type="GO" id="GO:0046983">
    <property type="term" value="F:protein dimerization activity"/>
    <property type="evidence" value="ECO:0007669"/>
    <property type="project" value="InterPro"/>
</dbReference>
<evidence type="ECO:0000256" key="7">
    <source>
        <dbReference type="ARBA" id="ARBA00022840"/>
    </source>
</evidence>
<dbReference type="PANTHER" id="PTHR24421:SF10">
    <property type="entry name" value="NITRATE_NITRITE SENSOR PROTEIN NARQ"/>
    <property type="match status" value="1"/>
</dbReference>
<dbReference type="InterPro" id="IPR003594">
    <property type="entry name" value="HATPase_dom"/>
</dbReference>
<dbReference type="RefSeq" id="WP_218911639.1">
    <property type="nucleotide sequence ID" value="NZ_JACCCO010000001.1"/>
</dbReference>
<evidence type="ECO:0000256" key="8">
    <source>
        <dbReference type="ARBA" id="ARBA00023012"/>
    </source>
</evidence>
<dbReference type="InterPro" id="IPR036890">
    <property type="entry name" value="HATPase_C_sf"/>
</dbReference>
<evidence type="ECO:0000256" key="5">
    <source>
        <dbReference type="ARBA" id="ARBA00022741"/>
    </source>
</evidence>
<evidence type="ECO:0000256" key="1">
    <source>
        <dbReference type="ARBA" id="ARBA00000085"/>
    </source>
</evidence>
<dbReference type="Gene3D" id="3.30.565.10">
    <property type="entry name" value="Histidine kinase-like ATPase, C-terminal domain"/>
    <property type="match status" value="1"/>
</dbReference>
<keyword evidence="6 13" id="KW-0418">Kinase</keyword>
<dbReference type="InterPro" id="IPR011712">
    <property type="entry name" value="Sig_transdc_His_kin_sub3_dim/P"/>
</dbReference>
<feature type="region of interest" description="Disordered" evidence="9">
    <location>
        <begin position="321"/>
        <end position="359"/>
    </location>
</feature>
<evidence type="ECO:0000313" key="14">
    <source>
        <dbReference type="Proteomes" id="UP000576393"/>
    </source>
</evidence>
<evidence type="ECO:0000256" key="9">
    <source>
        <dbReference type="SAM" id="MobiDB-lite"/>
    </source>
</evidence>
<keyword evidence="10" id="KW-1133">Transmembrane helix</keyword>
<evidence type="ECO:0000259" key="12">
    <source>
        <dbReference type="Pfam" id="PF07730"/>
    </source>
</evidence>
<keyword evidence="14" id="KW-1185">Reference proteome</keyword>
<accession>A0A852UQG5</accession>
<keyword evidence="8" id="KW-0902">Two-component regulatory system</keyword>
<keyword evidence="10" id="KW-0812">Transmembrane</keyword>
<evidence type="ECO:0000256" key="3">
    <source>
        <dbReference type="ARBA" id="ARBA00022553"/>
    </source>
</evidence>